<organism evidence="2 3">
    <name type="scientific">Trueperella abortisuis</name>
    <dbReference type="NCBI Taxonomy" id="445930"/>
    <lineage>
        <taxon>Bacteria</taxon>
        <taxon>Bacillati</taxon>
        <taxon>Actinomycetota</taxon>
        <taxon>Actinomycetes</taxon>
        <taxon>Actinomycetales</taxon>
        <taxon>Actinomycetaceae</taxon>
        <taxon>Trueperella</taxon>
    </lineage>
</organism>
<dbReference type="Proteomes" id="UP001230145">
    <property type="component" value="Unassembled WGS sequence"/>
</dbReference>
<feature type="compositionally biased region" description="Low complexity" evidence="1">
    <location>
        <begin position="188"/>
        <end position="197"/>
    </location>
</feature>
<dbReference type="RefSeq" id="WP_278787575.1">
    <property type="nucleotide sequence ID" value="NZ_JAUSQL010000001.1"/>
</dbReference>
<keyword evidence="3" id="KW-1185">Reference proteome</keyword>
<evidence type="ECO:0000256" key="1">
    <source>
        <dbReference type="SAM" id="MobiDB-lite"/>
    </source>
</evidence>
<comment type="caution">
    <text evidence="2">The sequence shown here is derived from an EMBL/GenBank/DDBJ whole genome shotgun (WGS) entry which is preliminary data.</text>
</comment>
<proteinExistence type="predicted"/>
<protein>
    <recommendedName>
        <fullName evidence="4">Sigma-70 family RNA polymerase sigma factor</fullName>
    </recommendedName>
</protein>
<feature type="region of interest" description="Disordered" evidence="1">
    <location>
        <begin position="178"/>
        <end position="197"/>
    </location>
</feature>
<reference evidence="2 3" key="1">
    <citation type="submission" date="2023-07" db="EMBL/GenBank/DDBJ databases">
        <title>Sequencing the genomes of 1000 actinobacteria strains.</title>
        <authorList>
            <person name="Klenk H.-P."/>
        </authorList>
    </citation>
    <scope>NUCLEOTIDE SEQUENCE [LARGE SCALE GENOMIC DNA]</scope>
    <source>
        <strain evidence="2 3">DSM 19515</strain>
    </source>
</reference>
<accession>A0ABT9PJA3</accession>
<evidence type="ECO:0000313" key="3">
    <source>
        <dbReference type="Proteomes" id="UP001230145"/>
    </source>
</evidence>
<evidence type="ECO:0008006" key="4">
    <source>
        <dbReference type="Google" id="ProtNLM"/>
    </source>
</evidence>
<sequence>MPTPASSTNPSVSDLTVNYTTPSGKQIRLCVPEVPNDPEARRFYLDEDNRPDWAKDQLESIYREYREADNRRRTDVSIDHGDAGADFFAAPGIPMEEQVLSNLVVLDLLSDLTPQQAAFIELHAIDRDQYTQIAEDMTGKGQPTTADAVRKTFSRGAAQLRKKILADPSGYDLPHALQVQGATKRTTDTTFTGGHDE</sequence>
<name>A0ABT9PJA3_9ACTO</name>
<evidence type="ECO:0000313" key="2">
    <source>
        <dbReference type="EMBL" id="MDP9832798.1"/>
    </source>
</evidence>
<dbReference type="EMBL" id="JAUSQL010000001">
    <property type="protein sequence ID" value="MDP9832798.1"/>
    <property type="molecule type" value="Genomic_DNA"/>
</dbReference>
<dbReference type="InterPro" id="IPR036388">
    <property type="entry name" value="WH-like_DNA-bd_sf"/>
</dbReference>
<dbReference type="Gene3D" id="1.10.10.10">
    <property type="entry name" value="Winged helix-like DNA-binding domain superfamily/Winged helix DNA-binding domain"/>
    <property type="match status" value="1"/>
</dbReference>
<gene>
    <name evidence="2" type="ORF">J2S45_001477</name>
</gene>